<comment type="caution">
    <text evidence="1">The sequence shown here is derived from an EMBL/GenBank/DDBJ whole genome shotgun (WGS) entry which is preliminary data.</text>
</comment>
<keyword evidence="2" id="KW-1185">Reference proteome</keyword>
<protein>
    <submittedName>
        <fullName evidence="1">Uncharacterized protein</fullName>
    </submittedName>
</protein>
<dbReference type="AlphaFoldDB" id="A0A6A2Z962"/>
<dbReference type="EMBL" id="VEPZ02001194">
    <property type="protein sequence ID" value="KAE8688163.1"/>
    <property type="molecule type" value="Genomic_DNA"/>
</dbReference>
<organism evidence="1 2">
    <name type="scientific">Hibiscus syriacus</name>
    <name type="common">Rose of Sharon</name>
    <dbReference type="NCBI Taxonomy" id="106335"/>
    <lineage>
        <taxon>Eukaryota</taxon>
        <taxon>Viridiplantae</taxon>
        <taxon>Streptophyta</taxon>
        <taxon>Embryophyta</taxon>
        <taxon>Tracheophyta</taxon>
        <taxon>Spermatophyta</taxon>
        <taxon>Magnoliopsida</taxon>
        <taxon>eudicotyledons</taxon>
        <taxon>Gunneridae</taxon>
        <taxon>Pentapetalae</taxon>
        <taxon>rosids</taxon>
        <taxon>malvids</taxon>
        <taxon>Malvales</taxon>
        <taxon>Malvaceae</taxon>
        <taxon>Malvoideae</taxon>
        <taxon>Hibiscus</taxon>
    </lineage>
</organism>
<evidence type="ECO:0000313" key="1">
    <source>
        <dbReference type="EMBL" id="KAE8688163.1"/>
    </source>
</evidence>
<dbReference type="Proteomes" id="UP000436088">
    <property type="component" value="Unassembled WGS sequence"/>
</dbReference>
<name>A0A6A2Z962_HIBSY</name>
<accession>A0A6A2Z962</accession>
<proteinExistence type="predicted"/>
<gene>
    <name evidence="1" type="ORF">F3Y22_tig00110998pilonHSYRG00093</name>
</gene>
<dbReference type="Gene3D" id="3.90.180.10">
    <property type="entry name" value="Medium-chain alcohol dehydrogenases, catalytic domain"/>
    <property type="match status" value="1"/>
</dbReference>
<dbReference type="SUPFAM" id="SSF50129">
    <property type="entry name" value="GroES-like"/>
    <property type="match status" value="1"/>
</dbReference>
<evidence type="ECO:0000313" key="2">
    <source>
        <dbReference type="Proteomes" id="UP000436088"/>
    </source>
</evidence>
<dbReference type="InterPro" id="IPR011032">
    <property type="entry name" value="GroES-like_sf"/>
</dbReference>
<sequence length="185" mass="20273">MEVINRYIAIKNHVNDAPQYSDFKLKSSPLTLSMDPGSDKVIVQNLYVSIDPFQLNRMKSYSSSQESSENAVANSPLLRVSFPSPVNPSFNSDLLVVQTSDRRAETTIVFVVNRGTKPLKPFIVNRLRSSLISVGSIVGNNSISIGFSSIHDDRVIRLRHLPHHRVPCIVSSPAVSSLVSVDGGA</sequence>
<reference evidence="1" key="1">
    <citation type="submission" date="2019-09" db="EMBL/GenBank/DDBJ databases">
        <title>Draft genome information of white flower Hibiscus syriacus.</title>
        <authorList>
            <person name="Kim Y.-M."/>
        </authorList>
    </citation>
    <scope>NUCLEOTIDE SEQUENCE [LARGE SCALE GENOMIC DNA]</scope>
    <source>
        <strain evidence="1">YM2019G1</strain>
    </source>
</reference>